<evidence type="ECO:0000256" key="2">
    <source>
        <dbReference type="ARBA" id="ARBA00022612"/>
    </source>
</evidence>
<dbReference type="GO" id="GO:0004519">
    <property type="term" value="F:endonuclease activity"/>
    <property type="evidence" value="ECO:0007669"/>
    <property type="project" value="UniProtKB-KW"/>
</dbReference>
<comment type="function">
    <text evidence="1">The aspartyl protease (PR) mediates the proteolytic cleavages of the Gag and Gag-Pol polyproteins after assembly of the VLP.</text>
</comment>
<dbReference type="Gene3D" id="3.30.420.10">
    <property type="entry name" value="Ribonuclease H-like superfamily/Ribonuclease H"/>
    <property type="match status" value="1"/>
</dbReference>
<evidence type="ECO:0000259" key="18">
    <source>
        <dbReference type="Pfam" id="PF25597"/>
    </source>
</evidence>
<accession>A0A8J6HFU4</accession>
<keyword evidence="2" id="KW-1188">Viral release from host cell</keyword>
<evidence type="ECO:0000256" key="12">
    <source>
        <dbReference type="ARBA" id="ARBA00022918"/>
    </source>
</evidence>
<dbReference type="Proteomes" id="UP000719412">
    <property type="component" value="Unassembled WGS sequence"/>
</dbReference>
<dbReference type="PANTHER" id="PTHR42648:SF11">
    <property type="entry name" value="TRANSPOSON TY4-P GAG-POL POLYPROTEIN"/>
    <property type="match status" value="1"/>
</dbReference>
<dbReference type="GO" id="GO:0003887">
    <property type="term" value="F:DNA-directed DNA polymerase activity"/>
    <property type="evidence" value="ECO:0007669"/>
    <property type="project" value="UniProtKB-KW"/>
</dbReference>
<reference evidence="19" key="1">
    <citation type="journal article" date="2020" name="J Insects Food Feed">
        <title>The yellow mealworm (Tenebrio molitor) genome: a resource for the emerging insects as food and feed industry.</title>
        <authorList>
            <person name="Eriksson T."/>
            <person name="Andere A."/>
            <person name="Kelstrup H."/>
            <person name="Emery V."/>
            <person name="Picard C."/>
        </authorList>
    </citation>
    <scope>NUCLEOTIDE SEQUENCE</scope>
    <source>
        <strain evidence="19">Stoneville</strain>
        <tissue evidence="19">Whole head</tissue>
    </source>
</reference>
<dbReference type="GO" id="GO:0046872">
    <property type="term" value="F:metal ion binding"/>
    <property type="evidence" value="ECO:0007669"/>
    <property type="project" value="UniProtKB-KW"/>
</dbReference>
<dbReference type="PANTHER" id="PTHR42648">
    <property type="entry name" value="TRANSPOSASE, PUTATIVE-RELATED"/>
    <property type="match status" value="1"/>
</dbReference>
<keyword evidence="14" id="KW-0917">Virion maturation</keyword>
<evidence type="ECO:0000256" key="8">
    <source>
        <dbReference type="ARBA" id="ARBA00022801"/>
    </source>
</evidence>
<dbReference type="InterPro" id="IPR012337">
    <property type="entry name" value="RNaseH-like_sf"/>
</dbReference>
<evidence type="ECO:0000256" key="10">
    <source>
        <dbReference type="ARBA" id="ARBA00022842"/>
    </source>
</evidence>
<keyword evidence="13" id="KW-0548">Nucleotidyltransferase</keyword>
<dbReference type="EMBL" id="JABDTM020025100">
    <property type="protein sequence ID" value="KAH0813612.1"/>
    <property type="molecule type" value="Genomic_DNA"/>
</dbReference>
<keyword evidence="4" id="KW-0540">Nuclease</keyword>
<evidence type="ECO:0000313" key="19">
    <source>
        <dbReference type="EMBL" id="KAH0813612.1"/>
    </source>
</evidence>
<keyword evidence="7" id="KW-0255">Endonuclease</keyword>
<dbReference type="InterPro" id="IPR054722">
    <property type="entry name" value="PolX-like_BBD"/>
</dbReference>
<evidence type="ECO:0000256" key="6">
    <source>
        <dbReference type="ARBA" id="ARBA00022741"/>
    </source>
</evidence>
<keyword evidence="12" id="KW-0695">RNA-directed DNA polymerase</keyword>
<keyword evidence="15" id="KW-0233">DNA recombination</keyword>
<reference evidence="19" key="2">
    <citation type="submission" date="2021-08" db="EMBL/GenBank/DDBJ databases">
        <authorList>
            <person name="Eriksson T."/>
        </authorList>
    </citation>
    <scope>NUCLEOTIDE SEQUENCE</scope>
    <source>
        <strain evidence="19">Stoneville</strain>
        <tissue evidence="19">Whole head</tissue>
    </source>
</reference>
<evidence type="ECO:0000256" key="3">
    <source>
        <dbReference type="ARBA" id="ARBA00022670"/>
    </source>
</evidence>
<keyword evidence="13" id="KW-0808">Transferase</keyword>
<sequence>MDVEINPDLCAIESRDELPDPETLKVKIIQENDARKNCMRSVPENAMFSSWYRQNKPNWKQSEKELLQTKMESSNFVVTNSGATSHLSNEPRDFSNKKKVSNVNLNLANDQSTKIVGAGVASFTADVFGDVKNVTLDNTLHVPDLRTKLLSVSKIADKGCEILFKKNHALVFGADGNVKLIGDRVGYLYFARVPRNSAFTSRHVNYRDLVKAVANGFIEGVEALNSTNRNTTCEVWCKRKMTRTSFPKSSDRKTNSLDIIHTVLCGPFRTESNGKAKYFVEFIDDQSRWCDVRFLKSKTEVVERTFEVMNLMENQKGRTVKCIQSDNVRSPIIFLGRSCKYSELPEESMSVQKFKWKHPIRDVDRYGFLEKYAAHNSRRPPGKGKLTCRSKEGILVGYSEESKAYRIWIPEESKVEISRDVKFMELNERVEENETDVLLEEEPEITGPRTIDVDVHPMLQQNVSQELEVERDDEVADEEGEVVRDEENVAQEQQRSRRGPAVRNIARLRCCSVGLDSLVLLPTRRVDAMTALSMADFSRPE</sequence>
<evidence type="ECO:0000256" key="5">
    <source>
        <dbReference type="ARBA" id="ARBA00022723"/>
    </source>
</evidence>
<keyword evidence="3" id="KW-0645">Protease</keyword>
<dbReference type="GO" id="GO:0008233">
    <property type="term" value="F:peptidase activity"/>
    <property type="evidence" value="ECO:0007669"/>
    <property type="project" value="UniProtKB-KW"/>
</dbReference>
<evidence type="ECO:0000256" key="13">
    <source>
        <dbReference type="ARBA" id="ARBA00022932"/>
    </source>
</evidence>
<evidence type="ECO:0000256" key="14">
    <source>
        <dbReference type="ARBA" id="ARBA00023113"/>
    </source>
</evidence>
<keyword evidence="13" id="KW-0239">DNA-directed DNA polymerase</keyword>
<keyword evidence="20" id="KW-1185">Reference proteome</keyword>
<dbReference type="InterPro" id="IPR036397">
    <property type="entry name" value="RNaseH_sf"/>
</dbReference>
<keyword evidence="8" id="KW-0378">Hydrolase</keyword>
<keyword evidence="10" id="KW-0460">Magnesium</keyword>
<dbReference type="SUPFAM" id="SSF53098">
    <property type="entry name" value="Ribonuclease H-like"/>
    <property type="match status" value="1"/>
</dbReference>
<evidence type="ECO:0000256" key="4">
    <source>
        <dbReference type="ARBA" id="ARBA00022722"/>
    </source>
</evidence>
<feature type="domain" description="Retrovirus-related Pol polyprotein from transposon TNT 1-94-like beta-barrel" evidence="17">
    <location>
        <begin position="79"/>
        <end position="160"/>
    </location>
</feature>
<evidence type="ECO:0000256" key="16">
    <source>
        <dbReference type="SAM" id="MobiDB-lite"/>
    </source>
</evidence>
<feature type="region of interest" description="Disordered" evidence="16">
    <location>
        <begin position="472"/>
        <end position="497"/>
    </location>
</feature>
<comment type="caution">
    <text evidence="19">The sequence shown here is derived from an EMBL/GenBank/DDBJ whole genome shotgun (WGS) entry which is preliminary data.</text>
</comment>
<evidence type="ECO:0000256" key="15">
    <source>
        <dbReference type="ARBA" id="ARBA00023172"/>
    </source>
</evidence>
<evidence type="ECO:0000259" key="17">
    <source>
        <dbReference type="Pfam" id="PF22936"/>
    </source>
</evidence>
<evidence type="ECO:0000256" key="11">
    <source>
        <dbReference type="ARBA" id="ARBA00022908"/>
    </source>
</evidence>
<dbReference type="GO" id="GO:0003676">
    <property type="term" value="F:nucleic acid binding"/>
    <property type="evidence" value="ECO:0007669"/>
    <property type="project" value="InterPro"/>
</dbReference>
<keyword evidence="9" id="KW-0067">ATP-binding</keyword>
<name>A0A8J6HFU4_TENMO</name>
<dbReference type="InterPro" id="IPR057670">
    <property type="entry name" value="SH3_retrovirus"/>
</dbReference>
<dbReference type="GO" id="GO:0006508">
    <property type="term" value="P:proteolysis"/>
    <property type="evidence" value="ECO:0007669"/>
    <property type="project" value="UniProtKB-KW"/>
</dbReference>
<dbReference type="Pfam" id="PF22936">
    <property type="entry name" value="Pol_BBD"/>
    <property type="match status" value="1"/>
</dbReference>
<organism evidence="19 20">
    <name type="scientific">Tenebrio molitor</name>
    <name type="common">Yellow mealworm beetle</name>
    <dbReference type="NCBI Taxonomy" id="7067"/>
    <lineage>
        <taxon>Eukaryota</taxon>
        <taxon>Metazoa</taxon>
        <taxon>Ecdysozoa</taxon>
        <taxon>Arthropoda</taxon>
        <taxon>Hexapoda</taxon>
        <taxon>Insecta</taxon>
        <taxon>Pterygota</taxon>
        <taxon>Neoptera</taxon>
        <taxon>Endopterygota</taxon>
        <taxon>Coleoptera</taxon>
        <taxon>Polyphaga</taxon>
        <taxon>Cucujiformia</taxon>
        <taxon>Tenebrionidae</taxon>
        <taxon>Tenebrio</taxon>
    </lineage>
</organism>
<protein>
    <submittedName>
        <fullName evidence="19">Uncharacterized protein</fullName>
    </submittedName>
</protein>
<keyword evidence="5" id="KW-0479">Metal-binding</keyword>
<evidence type="ECO:0000313" key="20">
    <source>
        <dbReference type="Proteomes" id="UP000719412"/>
    </source>
</evidence>
<keyword evidence="11" id="KW-0229">DNA integration</keyword>
<dbReference type="GO" id="GO:0005524">
    <property type="term" value="F:ATP binding"/>
    <property type="evidence" value="ECO:0007669"/>
    <property type="project" value="UniProtKB-KW"/>
</dbReference>
<gene>
    <name evidence="19" type="ORF">GEV33_009179</name>
</gene>
<evidence type="ECO:0000256" key="7">
    <source>
        <dbReference type="ARBA" id="ARBA00022759"/>
    </source>
</evidence>
<dbReference type="InterPro" id="IPR039537">
    <property type="entry name" value="Retrotran_Ty1/copia-like"/>
</dbReference>
<keyword evidence="6" id="KW-0547">Nucleotide-binding</keyword>
<dbReference type="Pfam" id="PF25597">
    <property type="entry name" value="SH3_retrovirus"/>
    <property type="match status" value="1"/>
</dbReference>
<evidence type="ECO:0000256" key="1">
    <source>
        <dbReference type="ARBA" id="ARBA00002180"/>
    </source>
</evidence>
<dbReference type="GO" id="GO:0003964">
    <property type="term" value="F:RNA-directed DNA polymerase activity"/>
    <property type="evidence" value="ECO:0007669"/>
    <property type="project" value="UniProtKB-KW"/>
</dbReference>
<proteinExistence type="predicted"/>
<dbReference type="AlphaFoldDB" id="A0A8J6HFU4"/>
<dbReference type="GO" id="GO:0006310">
    <property type="term" value="P:DNA recombination"/>
    <property type="evidence" value="ECO:0007669"/>
    <property type="project" value="UniProtKB-KW"/>
</dbReference>
<dbReference type="GO" id="GO:0015074">
    <property type="term" value="P:DNA integration"/>
    <property type="evidence" value="ECO:0007669"/>
    <property type="project" value="UniProtKB-KW"/>
</dbReference>
<feature type="domain" description="Retroviral polymerase SH3-like" evidence="18">
    <location>
        <begin position="380"/>
        <end position="428"/>
    </location>
</feature>
<evidence type="ECO:0000256" key="9">
    <source>
        <dbReference type="ARBA" id="ARBA00022840"/>
    </source>
</evidence>